<proteinExistence type="predicted"/>
<dbReference type="Proteomes" id="UP000683246">
    <property type="component" value="Chromosome"/>
</dbReference>
<sequence length="82" mass="10105">MNNDEILMIIREEGLNYYNWYNSKKVKCNQVCIDLKDDHWIVFTTDERQHRISENAFDNENDALQEFIKRLRASNRRRKKRN</sequence>
<dbReference type="AlphaFoldDB" id="A0A8J8MHC2"/>
<dbReference type="RefSeq" id="WP_212697135.1">
    <property type="nucleotide sequence ID" value="NZ_CP058649.1"/>
</dbReference>
<accession>A0A8J8MHC2</accession>
<protein>
    <submittedName>
        <fullName evidence="1">Uncharacterized protein</fullName>
    </submittedName>
</protein>
<name>A0A8J8MHC2_9FIRM</name>
<organism evidence="1 2">
    <name type="scientific">Vallitalea pronyensis</name>
    <dbReference type="NCBI Taxonomy" id="1348613"/>
    <lineage>
        <taxon>Bacteria</taxon>
        <taxon>Bacillati</taxon>
        <taxon>Bacillota</taxon>
        <taxon>Clostridia</taxon>
        <taxon>Lachnospirales</taxon>
        <taxon>Vallitaleaceae</taxon>
        <taxon>Vallitalea</taxon>
    </lineage>
</organism>
<dbReference type="Pfam" id="PF15597">
    <property type="entry name" value="Imm59"/>
    <property type="match status" value="1"/>
</dbReference>
<dbReference type="KEGG" id="vpy:HZI73_04865"/>
<gene>
    <name evidence="1" type="ORF">HZI73_04865</name>
</gene>
<keyword evidence="2" id="KW-1185">Reference proteome</keyword>
<dbReference type="EMBL" id="CP058649">
    <property type="protein sequence ID" value="QUI21665.1"/>
    <property type="molecule type" value="Genomic_DNA"/>
</dbReference>
<evidence type="ECO:0000313" key="2">
    <source>
        <dbReference type="Proteomes" id="UP000683246"/>
    </source>
</evidence>
<reference evidence="1" key="1">
    <citation type="submission" date="2020-07" db="EMBL/GenBank/DDBJ databases">
        <title>Vallitalea pronyensis genome.</title>
        <authorList>
            <person name="Postec A."/>
        </authorList>
    </citation>
    <scope>NUCLEOTIDE SEQUENCE</scope>
    <source>
        <strain evidence="1">FatNI3</strain>
    </source>
</reference>
<evidence type="ECO:0000313" key="1">
    <source>
        <dbReference type="EMBL" id="QUI21665.1"/>
    </source>
</evidence>
<dbReference type="InterPro" id="IPR028954">
    <property type="entry name" value="Imm59"/>
</dbReference>